<dbReference type="AlphaFoldDB" id="A0A6C0EP97"/>
<name>A0A6C0EP97_9ZZZZ</name>
<evidence type="ECO:0000313" key="2">
    <source>
        <dbReference type="EMBL" id="QHT30512.1"/>
    </source>
</evidence>
<keyword evidence="1" id="KW-0812">Transmembrane</keyword>
<accession>A0A6C0EP97</accession>
<keyword evidence="1" id="KW-1133">Transmembrane helix</keyword>
<sequence>MHFTKIFVKLSLLSYNFVALSILYLSFCSKLYISPPIV</sequence>
<proteinExistence type="predicted"/>
<keyword evidence="1" id="KW-0472">Membrane</keyword>
<evidence type="ECO:0000256" key="1">
    <source>
        <dbReference type="SAM" id="Phobius"/>
    </source>
</evidence>
<reference evidence="2" key="1">
    <citation type="journal article" date="2020" name="Nature">
        <title>Giant virus diversity and host interactions through global metagenomics.</title>
        <authorList>
            <person name="Schulz F."/>
            <person name="Roux S."/>
            <person name="Paez-Espino D."/>
            <person name="Jungbluth S."/>
            <person name="Walsh D.A."/>
            <person name="Denef V.J."/>
            <person name="McMahon K.D."/>
            <person name="Konstantinidis K.T."/>
            <person name="Eloe-Fadrosh E.A."/>
            <person name="Kyrpides N.C."/>
            <person name="Woyke T."/>
        </authorList>
    </citation>
    <scope>NUCLEOTIDE SEQUENCE</scope>
    <source>
        <strain evidence="2">GVMAG-M-3300009151-35</strain>
    </source>
</reference>
<dbReference type="EMBL" id="MN738902">
    <property type="protein sequence ID" value="QHT30512.1"/>
    <property type="molecule type" value="Genomic_DNA"/>
</dbReference>
<organism evidence="2">
    <name type="scientific">viral metagenome</name>
    <dbReference type="NCBI Taxonomy" id="1070528"/>
    <lineage>
        <taxon>unclassified sequences</taxon>
        <taxon>metagenomes</taxon>
        <taxon>organismal metagenomes</taxon>
    </lineage>
</organism>
<protein>
    <submittedName>
        <fullName evidence="2">Uncharacterized protein</fullName>
    </submittedName>
</protein>
<feature type="transmembrane region" description="Helical" evidence="1">
    <location>
        <begin position="12"/>
        <end position="33"/>
    </location>
</feature>